<gene>
    <name evidence="1" type="ORF">I6U48_15120</name>
</gene>
<evidence type="ECO:0000313" key="2">
    <source>
        <dbReference type="Proteomes" id="UP000694308"/>
    </source>
</evidence>
<dbReference type="AlphaFoldDB" id="A0A949WW01"/>
<accession>A0A949WW01</accession>
<name>A0A949WW01_9CLOT</name>
<sequence length="165" mass="19150">MQKYLCGSENKPLHTHGSCNCNEHNHEHDHHHCDHSHDELYGEKEELPAVFSYSTSLKFEKEINGSELQSCLIEWIESLKEWVLKNKYFIGHIKAFVEDENHHFKLWISTTGKNVNIKDNDNSKNDSIKTIAVNMTAIVFGTDERVLKKQALDILNKKLPQHSQQ</sequence>
<reference evidence="1" key="1">
    <citation type="submission" date="2020-12" db="EMBL/GenBank/DDBJ databases">
        <title>Clostridium thailandense sp. nov., a novel acetogenic bacterium isolated from peat land soil in Thailand.</title>
        <authorList>
            <person name="Chaikitkaew S."/>
            <person name="Birkeland N.K."/>
        </authorList>
    </citation>
    <scope>NUCLEOTIDE SEQUENCE</scope>
    <source>
        <strain evidence="1">PL3</strain>
    </source>
</reference>
<keyword evidence="2" id="KW-1185">Reference proteome</keyword>
<proteinExistence type="predicted"/>
<protein>
    <submittedName>
        <fullName evidence="1">Uncharacterized protein</fullName>
    </submittedName>
</protein>
<dbReference type="EMBL" id="JAEEGC010000070">
    <property type="protein sequence ID" value="MBV7274237.1"/>
    <property type="molecule type" value="Genomic_DNA"/>
</dbReference>
<comment type="caution">
    <text evidence="1">The sequence shown here is derived from an EMBL/GenBank/DDBJ whole genome shotgun (WGS) entry which is preliminary data.</text>
</comment>
<dbReference type="Proteomes" id="UP000694308">
    <property type="component" value="Unassembled WGS sequence"/>
</dbReference>
<evidence type="ECO:0000313" key="1">
    <source>
        <dbReference type="EMBL" id="MBV7274237.1"/>
    </source>
</evidence>
<organism evidence="1 2">
    <name type="scientific">Clostridium thailandense</name>
    <dbReference type="NCBI Taxonomy" id="2794346"/>
    <lineage>
        <taxon>Bacteria</taxon>
        <taxon>Bacillati</taxon>
        <taxon>Bacillota</taxon>
        <taxon>Clostridia</taxon>
        <taxon>Eubacteriales</taxon>
        <taxon>Clostridiaceae</taxon>
        <taxon>Clostridium</taxon>
    </lineage>
</organism>